<dbReference type="PANTHER" id="PTHR40448">
    <property type="entry name" value="TWO-COMPONENT SENSOR HISTIDINE KINASE"/>
    <property type="match status" value="1"/>
</dbReference>
<keyword evidence="5" id="KW-1185">Reference proteome</keyword>
<keyword evidence="2" id="KW-0812">Transmembrane</keyword>
<evidence type="ECO:0000256" key="1">
    <source>
        <dbReference type="SAM" id="MobiDB-lite"/>
    </source>
</evidence>
<keyword evidence="2" id="KW-0472">Membrane</keyword>
<protein>
    <submittedName>
        <fullName evidence="4">GHKL domain-containing protein</fullName>
    </submittedName>
</protein>
<keyword evidence="2" id="KW-1133">Transmembrane helix</keyword>
<dbReference type="AlphaFoldDB" id="A0A845QHR2"/>
<evidence type="ECO:0000313" key="4">
    <source>
        <dbReference type="EMBL" id="NBH60641.1"/>
    </source>
</evidence>
<reference evidence="4 5" key="1">
    <citation type="submission" date="2018-08" db="EMBL/GenBank/DDBJ databases">
        <title>Murine metabolic-syndrome-specific gut microbial biobank.</title>
        <authorList>
            <person name="Liu C."/>
        </authorList>
    </citation>
    <scope>NUCLEOTIDE SEQUENCE [LARGE SCALE GENOMIC DNA]</scope>
    <source>
        <strain evidence="4 5">28</strain>
    </source>
</reference>
<gene>
    <name evidence="4" type="ORF">D0435_03000</name>
</gene>
<feature type="transmembrane region" description="Helical" evidence="2">
    <location>
        <begin position="193"/>
        <end position="209"/>
    </location>
</feature>
<feature type="transmembrane region" description="Helical" evidence="2">
    <location>
        <begin position="55"/>
        <end position="73"/>
    </location>
</feature>
<evidence type="ECO:0000256" key="2">
    <source>
        <dbReference type="SAM" id="Phobius"/>
    </source>
</evidence>
<feature type="transmembrane region" description="Helical" evidence="2">
    <location>
        <begin position="31"/>
        <end position="49"/>
    </location>
</feature>
<feature type="transmembrane region" description="Helical" evidence="2">
    <location>
        <begin position="148"/>
        <end position="165"/>
    </location>
</feature>
<dbReference type="RefSeq" id="WP_160200941.1">
    <property type="nucleotide sequence ID" value="NZ_QXWK01000004.1"/>
</dbReference>
<evidence type="ECO:0000313" key="5">
    <source>
        <dbReference type="Proteomes" id="UP000446866"/>
    </source>
</evidence>
<feature type="transmembrane region" description="Helical" evidence="2">
    <location>
        <begin position="116"/>
        <end position="136"/>
    </location>
</feature>
<feature type="domain" description="Sensor histidine kinase NatK-like C-terminal" evidence="3">
    <location>
        <begin position="328"/>
        <end position="427"/>
    </location>
</feature>
<dbReference type="Proteomes" id="UP000446866">
    <property type="component" value="Unassembled WGS sequence"/>
</dbReference>
<sequence length="433" mass="49700">MTPLAQLLEVLVLLLLFKGVLGYEFREENRFLCVGLVILFVRCAMLFILPEDYTYLIWRSILFPAAAMPFFFHGKWKINLAAGICMMQMVWVMYRLNMGIWIVAVKGDVIKVELPLCYYLGLAECLVALCVLSLILRRKKEGIFTHMELLNVWMFVPFFVCIWGINNTGWSFSTSTTGNIAEIVQGKNLIRDGFLGVLVLFIFILTCCMQSQRREMKRLLLLNQKCLAEQTEQYSRQSLMDEELRKFRHDYIKQITTLQQIAEGTDMDRVRVYLEQIAGEKIKSESFFLTNHLVCDAILNRYGDACRKQKMKISVEGKFPEHLHIPEVDLCVILTNGLQNAFEAASLCKEGEISVKVENRENFVTISIRNSTLQKPQRQGDGLATTKDDKRNHGIGTRNMADAARKSGGMVEWNLEEEGYVTANILIRGKKKE</sequence>
<dbReference type="Pfam" id="PF14501">
    <property type="entry name" value="HATPase_c_5"/>
    <property type="match status" value="1"/>
</dbReference>
<dbReference type="EMBL" id="QXWK01000004">
    <property type="protein sequence ID" value="NBH60641.1"/>
    <property type="molecule type" value="Genomic_DNA"/>
</dbReference>
<feature type="transmembrane region" description="Helical" evidence="2">
    <location>
        <begin position="6"/>
        <end position="24"/>
    </location>
</feature>
<comment type="caution">
    <text evidence="4">The sequence shown here is derived from an EMBL/GenBank/DDBJ whole genome shotgun (WGS) entry which is preliminary data.</text>
</comment>
<dbReference type="Gene3D" id="3.30.565.10">
    <property type="entry name" value="Histidine kinase-like ATPase, C-terminal domain"/>
    <property type="match status" value="1"/>
</dbReference>
<dbReference type="GO" id="GO:0042802">
    <property type="term" value="F:identical protein binding"/>
    <property type="evidence" value="ECO:0007669"/>
    <property type="project" value="TreeGrafter"/>
</dbReference>
<evidence type="ECO:0000259" key="3">
    <source>
        <dbReference type="Pfam" id="PF14501"/>
    </source>
</evidence>
<accession>A0A845QHR2</accession>
<dbReference type="InterPro" id="IPR036890">
    <property type="entry name" value="HATPase_C_sf"/>
</dbReference>
<feature type="region of interest" description="Disordered" evidence="1">
    <location>
        <begin position="373"/>
        <end position="396"/>
    </location>
</feature>
<feature type="transmembrane region" description="Helical" evidence="2">
    <location>
        <begin position="80"/>
        <end position="104"/>
    </location>
</feature>
<proteinExistence type="predicted"/>
<organism evidence="4 5">
    <name type="scientific">Anaerotruncus colihominis</name>
    <dbReference type="NCBI Taxonomy" id="169435"/>
    <lineage>
        <taxon>Bacteria</taxon>
        <taxon>Bacillati</taxon>
        <taxon>Bacillota</taxon>
        <taxon>Clostridia</taxon>
        <taxon>Eubacteriales</taxon>
        <taxon>Oscillospiraceae</taxon>
        <taxon>Anaerotruncus</taxon>
    </lineage>
</organism>
<dbReference type="PANTHER" id="PTHR40448:SF1">
    <property type="entry name" value="TWO-COMPONENT SENSOR HISTIDINE KINASE"/>
    <property type="match status" value="1"/>
</dbReference>
<name>A0A845QHR2_9FIRM</name>
<dbReference type="InterPro" id="IPR032834">
    <property type="entry name" value="NatK-like_C"/>
</dbReference>
<dbReference type="SUPFAM" id="SSF55874">
    <property type="entry name" value="ATPase domain of HSP90 chaperone/DNA topoisomerase II/histidine kinase"/>
    <property type="match status" value="1"/>
</dbReference>